<dbReference type="PRINTS" id="PR00344">
    <property type="entry name" value="BCTRLSENSOR"/>
</dbReference>
<dbReference type="InterPro" id="IPR001789">
    <property type="entry name" value="Sig_transdc_resp-reg_receiver"/>
</dbReference>
<dbReference type="NCBIfam" id="TIGR00229">
    <property type="entry name" value="sensory_box"/>
    <property type="match status" value="3"/>
</dbReference>
<evidence type="ECO:0000259" key="15">
    <source>
        <dbReference type="PROSITE" id="PS50110"/>
    </source>
</evidence>
<keyword evidence="8" id="KW-0067">ATP-binding</keyword>
<evidence type="ECO:0000256" key="6">
    <source>
        <dbReference type="ARBA" id="ARBA00022741"/>
    </source>
</evidence>
<dbReference type="InterPro" id="IPR036890">
    <property type="entry name" value="HATPase_C_sf"/>
</dbReference>
<comment type="subunit">
    <text evidence="10">At low DSF concentrations, interacts with RpfF.</text>
</comment>
<dbReference type="PANTHER" id="PTHR45339">
    <property type="entry name" value="HYBRID SIGNAL TRANSDUCTION HISTIDINE KINASE J"/>
    <property type="match status" value="1"/>
</dbReference>
<organism evidence="18 19">
    <name type="scientific">Paenibacillus typhae</name>
    <dbReference type="NCBI Taxonomy" id="1174501"/>
    <lineage>
        <taxon>Bacteria</taxon>
        <taxon>Bacillati</taxon>
        <taxon>Bacillota</taxon>
        <taxon>Bacilli</taxon>
        <taxon>Bacillales</taxon>
        <taxon>Paenibacillaceae</taxon>
        <taxon>Paenibacillus</taxon>
    </lineage>
</organism>
<evidence type="ECO:0000256" key="13">
    <source>
        <dbReference type="PROSITE-ProRule" id="PRU00169"/>
    </source>
</evidence>
<dbReference type="SUPFAM" id="SSF52172">
    <property type="entry name" value="CheY-like"/>
    <property type="match status" value="1"/>
</dbReference>
<dbReference type="SMART" id="SM00086">
    <property type="entry name" value="PAC"/>
    <property type="match status" value="3"/>
</dbReference>
<protein>
    <recommendedName>
        <fullName evidence="12">Circadian input-output histidine kinase CikA</fullName>
        <ecNumber evidence="3">2.7.13.3</ecNumber>
    </recommendedName>
    <alternativeName>
        <fullName evidence="11">Sensory/regulatory protein RpfC</fullName>
    </alternativeName>
</protein>
<evidence type="ECO:0000256" key="7">
    <source>
        <dbReference type="ARBA" id="ARBA00022777"/>
    </source>
</evidence>
<dbReference type="FunFam" id="1.10.287.130:FF:000002">
    <property type="entry name" value="Two-component osmosensing histidine kinase"/>
    <property type="match status" value="1"/>
</dbReference>
<dbReference type="InterPro" id="IPR003594">
    <property type="entry name" value="HATPase_dom"/>
</dbReference>
<evidence type="ECO:0000256" key="3">
    <source>
        <dbReference type="ARBA" id="ARBA00012438"/>
    </source>
</evidence>
<comment type="catalytic activity">
    <reaction evidence="1">
        <text>ATP + protein L-histidine = ADP + protein N-phospho-L-histidine.</text>
        <dbReference type="EC" id="2.7.13.3"/>
    </reaction>
</comment>
<dbReference type="Pfam" id="PF00512">
    <property type="entry name" value="HisKA"/>
    <property type="match status" value="1"/>
</dbReference>
<proteinExistence type="inferred from homology"/>
<feature type="modified residue" description="4-aspartylphosphate" evidence="13">
    <location>
        <position position="688"/>
    </location>
</feature>
<keyword evidence="5" id="KW-0808">Transferase</keyword>
<dbReference type="EC" id="2.7.13.3" evidence="3"/>
<evidence type="ECO:0000256" key="9">
    <source>
        <dbReference type="ARBA" id="ARBA00023012"/>
    </source>
</evidence>
<dbReference type="Pfam" id="PF13426">
    <property type="entry name" value="PAS_9"/>
    <property type="match status" value="2"/>
</dbReference>
<keyword evidence="4 13" id="KW-0597">Phosphoprotein</keyword>
<dbReference type="Gene3D" id="3.30.450.20">
    <property type="entry name" value="PAS domain"/>
    <property type="match status" value="3"/>
</dbReference>
<dbReference type="EMBL" id="FNDX01000011">
    <property type="protein sequence ID" value="SDJ08839.1"/>
    <property type="molecule type" value="Genomic_DNA"/>
</dbReference>
<dbReference type="Gene3D" id="3.40.50.2300">
    <property type="match status" value="1"/>
</dbReference>
<dbReference type="InterPro" id="IPR011006">
    <property type="entry name" value="CheY-like_superfamily"/>
</dbReference>
<dbReference type="PROSITE" id="PS50109">
    <property type="entry name" value="HIS_KIN"/>
    <property type="match status" value="1"/>
</dbReference>
<dbReference type="RefSeq" id="WP_167360660.1">
    <property type="nucleotide sequence ID" value="NZ_CBCSKY010000009.1"/>
</dbReference>
<dbReference type="CDD" id="cd00130">
    <property type="entry name" value="PAS"/>
    <property type="match status" value="3"/>
</dbReference>
<evidence type="ECO:0000256" key="11">
    <source>
        <dbReference type="ARBA" id="ARBA00068150"/>
    </source>
</evidence>
<keyword evidence="19" id="KW-1185">Reference proteome</keyword>
<reference evidence="19" key="1">
    <citation type="submission" date="2016-10" db="EMBL/GenBank/DDBJ databases">
        <authorList>
            <person name="Varghese N."/>
            <person name="Submissions S."/>
        </authorList>
    </citation>
    <scope>NUCLEOTIDE SEQUENCE [LARGE SCALE GENOMIC DNA]</scope>
    <source>
        <strain evidence="19">CGMCC 1.11012</strain>
    </source>
</reference>
<dbReference type="SMART" id="SM00387">
    <property type="entry name" value="HATPase_c"/>
    <property type="match status" value="1"/>
</dbReference>
<dbReference type="Pfam" id="PF00072">
    <property type="entry name" value="Response_reg"/>
    <property type="match status" value="1"/>
</dbReference>
<dbReference type="CDD" id="cd17546">
    <property type="entry name" value="REC_hyHK_CKI1_RcsC-like"/>
    <property type="match status" value="1"/>
</dbReference>
<dbReference type="SMART" id="SM00091">
    <property type="entry name" value="PAS"/>
    <property type="match status" value="3"/>
</dbReference>
<dbReference type="CDD" id="cd16922">
    <property type="entry name" value="HATPase_EvgS-ArcB-TorS-like"/>
    <property type="match status" value="1"/>
</dbReference>
<dbReference type="SMART" id="SM00448">
    <property type="entry name" value="REC"/>
    <property type="match status" value="1"/>
</dbReference>
<dbReference type="InterPro" id="IPR035965">
    <property type="entry name" value="PAS-like_dom_sf"/>
</dbReference>
<feature type="domain" description="Response regulatory" evidence="15">
    <location>
        <begin position="639"/>
        <end position="756"/>
    </location>
</feature>
<dbReference type="GO" id="GO:0005524">
    <property type="term" value="F:ATP binding"/>
    <property type="evidence" value="ECO:0007669"/>
    <property type="project" value="UniProtKB-KW"/>
</dbReference>
<dbReference type="Pfam" id="PF02518">
    <property type="entry name" value="HATPase_c"/>
    <property type="match status" value="1"/>
</dbReference>
<evidence type="ECO:0000256" key="10">
    <source>
        <dbReference type="ARBA" id="ARBA00064003"/>
    </source>
</evidence>
<gene>
    <name evidence="18" type="ORF">SAMN05216192_111153</name>
</gene>
<dbReference type="InterPro" id="IPR005467">
    <property type="entry name" value="His_kinase_dom"/>
</dbReference>
<evidence type="ECO:0000259" key="14">
    <source>
        <dbReference type="PROSITE" id="PS50109"/>
    </source>
</evidence>
<dbReference type="InterPro" id="IPR000014">
    <property type="entry name" value="PAS"/>
</dbReference>
<dbReference type="AlphaFoldDB" id="A0A1G8QVR2"/>
<feature type="domain" description="PAC" evidence="17">
    <location>
        <begin position="207"/>
        <end position="257"/>
    </location>
</feature>
<evidence type="ECO:0000313" key="18">
    <source>
        <dbReference type="EMBL" id="SDJ08839.1"/>
    </source>
</evidence>
<evidence type="ECO:0000313" key="19">
    <source>
        <dbReference type="Proteomes" id="UP000199050"/>
    </source>
</evidence>
<keyword evidence="7" id="KW-0418">Kinase</keyword>
<dbReference type="Gene3D" id="1.10.287.130">
    <property type="match status" value="1"/>
</dbReference>
<feature type="domain" description="PAS" evidence="16">
    <location>
        <begin position="258"/>
        <end position="304"/>
    </location>
</feature>
<dbReference type="InterPro" id="IPR003661">
    <property type="entry name" value="HisK_dim/P_dom"/>
</dbReference>
<evidence type="ECO:0000259" key="16">
    <source>
        <dbReference type="PROSITE" id="PS50112"/>
    </source>
</evidence>
<keyword evidence="6" id="KW-0547">Nucleotide-binding</keyword>
<dbReference type="InterPro" id="IPR036097">
    <property type="entry name" value="HisK_dim/P_sf"/>
</dbReference>
<comment type="similarity">
    <text evidence="2">In the N-terminal section; belongs to the phytochrome family.</text>
</comment>
<feature type="domain" description="Histidine kinase" evidence="14">
    <location>
        <begin position="393"/>
        <end position="615"/>
    </location>
</feature>
<dbReference type="SUPFAM" id="SSF55874">
    <property type="entry name" value="ATPase domain of HSP90 chaperone/DNA topoisomerase II/histidine kinase"/>
    <property type="match status" value="1"/>
</dbReference>
<dbReference type="PROSITE" id="PS50112">
    <property type="entry name" value="PAS"/>
    <property type="match status" value="2"/>
</dbReference>
<dbReference type="InterPro" id="IPR000700">
    <property type="entry name" value="PAS-assoc_C"/>
</dbReference>
<dbReference type="PROSITE" id="PS50110">
    <property type="entry name" value="RESPONSE_REGULATORY"/>
    <property type="match status" value="1"/>
</dbReference>
<dbReference type="SUPFAM" id="SSF47384">
    <property type="entry name" value="Homodimeric domain of signal transducing histidine kinase"/>
    <property type="match status" value="1"/>
</dbReference>
<accession>A0A1G8QVR2</accession>
<dbReference type="InterPro" id="IPR004358">
    <property type="entry name" value="Sig_transdc_His_kin-like_C"/>
</dbReference>
<dbReference type="SMART" id="SM00388">
    <property type="entry name" value="HisKA"/>
    <property type="match status" value="1"/>
</dbReference>
<dbReference type="InterPro" id="IPR001610">
    <property type="entry name" value="PAC"/>
</dbReference>
<evidence type="ECO:0000259" key="17">
    <source>
        <dbReference type="PROSITE" id="PS50113"/>
    </source>
</evidence>
<dbReference type="GO" id="GO:0000155">
    <property type="term" value="F:phosphorelay sensor kinase activity"/>
    <property type="evidence" value="ECO:0007669"/>
    <property type="project" value="InterPro"/>
</dbReference>
<sequence length="763" mass="84596">MVRHHPEALSHLGQAYQEGTVGVAFLSVEQKWTSISPEVTSLLGFAEEQLLGQDFRELLFNDSVELYSSKMGALKTSGVPFFESGVEMVHALGRVIPLFLHIMLIRDPSSGAALYYIVHLTERKEDTAVPGGYVSGDELYRLIAVNMRDIVYYATLDQICRYCSPSVREVLGYEPAQLTGRNISSLIHPDDLAPLSSLSSPQAEEIERIQLRVLHADGRYVWMEFTLRALKDQTSPGMLALGRDITERKNVEQKLQESIERYTSLKKYNHDAIISLDLCGKIINGNEQACQLTGYTIPELAGMSAARIIGEQQLDEVLNYSGVNGGREQDIEVVWHKDGHCVEVLTSIAPIIINKARVGFYIIVKDITEQKKLLIAKETAESTNRAKSEFLAMMSHEIRTPMNGVIGMTDLLLDISEQGSVQREYLEIIRQSGDTLLNIINDILDFSKNEAGKTELHEQPFVLKDCIDSVLELLLRKAEIKGLAMRVHIDPDVPGTVIGDSDRLKQVLLNLVGNAVKFTYTGGVTVKVSLLEQQAGQTRLQFSVADTGIGIPEDFRDQLFEPFVQLDHFMGRRHEGTGLGLAIAKQLVELMGGSIRLNTSVRQGTEFEFTVRLRLQNGLPEEQEGALPAASGQISRVLRILVAEDNEINQIVLRKILEKRGFAVDVVTDGLGVVQLAGTTDYDLIFMDVQMPGMNGLEATRVIRQSLSPERQPVIIAVTANALKGDRELCLEAGMDEYISKPLRSEAVTNLVSKFFSDTGGKI</sequence>
<keyword evidence="9" id="KW-0902">Two-component regulatory system</keyword>
<dbReference type="STRING" id="1174501.SAMN05216192_111153"/>
<evidence type="ECO:0000256" key="2">
    <source>
        <dbReference type="ARBA" id="ARBA00006402"/>
    </source>
</evidence>
<name>A0A1G8QVR2_9BACL</name>
<evidence type="ECO:0000256" key="8">
    <source>
        <dbReference type="ARBA" id="ARBA00022840"/>
    </source>
</evidence>
<dbReference type="CDD" id="cd00082">
    <property type="entry name" value="HisKA"/>
    <property type="match status" value="1"/>
</dbReference>
<evidence type="ECO:0000256" key="12">
    <source>
        <dbReference type="ARBA" id="ARBA00074306"/>
    </source>
</evidence>
<dbReference type="Proteomes" id="UP000199050">
    <property type="component" value="Unassembled WGS sequence"/>
</dbReference>
<dbReference type="Gene3D" id="3.30.565.10">
    <property type="entry name" value="Histidine kinase-like ATPase, C-terminal domain"/>
    <property type="match status" value="1"/>
</dbReference>
<dbReference type="InterPro" id="IPR013655">
    <property type="entry name" value="PAS_fold_3"/>
</dbReference>
<dbReference type="PROSITE" id="PS50113">
    <property type="entry name" value="PAC"/>
    <property type="match status" value="1"/>
</dbReference>
<evidence type="ECO:0000256" key="5">
    <source>
        <dbReference type="ARBA" id="ARBA00022679"/>
    </source>
</evidence>
<dbReference type="SUPFAM" id="SSF55785">
    <property type="entry name" value="PYP-like sensor domain (PAS domain)"/>
    <property type="match status" value="3"/>
</dbReference>
<dbReference type="PANTHER" id="PTHR45339:SF1">
    <property type="entry name" value="HYBRID SIGNAL TRANSDUCTION HISTIDINE KINASE J"/>
    <property type="match status" value="1"/>
</dbReference>
<evidence type="ECO:0000256" key="4">
    <source>
        <dbReference type="ARBA" id="ARBA00022553"/>
    </source>
</evidence>
<dbReference type="FunFam" id="3.30.565.10:FF:000010">
    <property type="entry name" value="Sensor histidine kinase RcsC"/>
    <property type="match status" value="1"/>
</dbReference>
<evidence type="ECO:0000256" key="1">
    <source>
        <dbReference type="ARBA" id="ARBA00000085"/>
    </source>
</evidence>
<feature type="domain" description="PAS" evidence="16">
    <location>
        <begin position="135"/>
        <end position="191"/>
    </location>
</feature>
<dbReference type="Pfam" id="PF08447">
    <property type="entry name" value="PAS_3"/>
    <property type="match status" value="1"/>
</dbReference>